<evidence type="ECO:0000313" key="2">
    <source>
        <dbReference type="Proteomes" id="UP000298663"/>
    </source>
</evidence>
<comment type="caution">
    <text evidence="1">The sequence shown here is derived from an EMBL/GenBank/DDBJ whole genome shotgun (WGS) entry which is preliminary data.</text>
</comment>
<name>A0A4U5LNE4_STECR</name>
<keyword evidence="2" id="KW-1185">Reference proteome</keyword>
<dbReference type="AlphaFoldDB" id="A0A4U5LNE4"/>
<protein>
    <submittedName>
        <fullName evidence="1">Uncharacterized protein</fullName>
    </submittedName>
</protein>
<accession>A0A4U5LNE4</accession>
<dbReference type="Proteomes" id="UP000298663">
    <property type="component" value="Unassembled WGS sequence"/>
</dbReference>
<reference evidence="1 2" key="2">
    <citation type="journal article" date="2019" name="G3 (Bethesda)">
        <title>Hybrid Assembly of the Genome of the Entomopathogenic Nematode Steinernema carpocapsae Identifies the X-Chromosome.</title>
        <authorList>
            <person name="Serra L."/>
            <person name="Macchietto M."/>
            <person name="Macias-Munoz A."/>
            <person name="McGill C.J."/>
            <person name="Rodriguez I.M."/>
            <person name="Rodriguez B."/>
            <person name="Murad R."/>
            <person name="Mortazavi A."/>
        </authorList>
    </citation>
    <scope>NUCLEOTIDE SEQUENCE [LARGE SCALE GENOMIC DNA]</scope>
    <source>
        <strain evidence="1 2">ALL</strain>
    </source>
</reference>
<gene>
    <name evidence="1" type="ORF">L596_030849</name>
</gene>
<reference evidence="1 2" key="1">
    <citation type="journal article" date="2015" name="Genome Biol.">
        <title>Comparative genomics of Steinernema reveals deeply conserved gene regulatory networks.</title>
        <authorList>
            <person name="Dillman A.R."/>
            <person name="Macchietto M."/>
            <person name="Porter C.F."/>
            <person name="Rogers A."/>
            <person name="Williams B."/>
            <person name="Antoshechkin I."/>
            <person name="Lee M.M."/>
            <person name="Goodwin Z."/>
            <person name="Lu X."/>
            <person name="Lewis E.E."/>
            <person name="Goodrich-Blair H."/>
            <person name="Stock S.P."/>
            <person name="Adams B.J."/>
            <person name="Sternberg P.W."/>
            <person name="Mortazavi A."/>
        </authorList>
    </citation>
    <scope>NUCLEOTIDE SEQUENCE [LARGE SCALE GENOMIC DNA]</scope>
    <source>
        <strain evidence="1 2">ALL</strain>
    </source>
</reference>
<dbReference type="EMBL" id="AZBU02000016">
    <property type="protein sequence ID" value="TKR57370.1"/>
    <property type="molecule type" value="Genomic_DNA"/>
</dbReference>
<proteinExistence type="predicted"/>
<sequence length="94" mass="11199">METEFECVRKRDLETPSEVLFKRRLGLYKTHDKRSFKTLDRSRGLSYNQRTQYRELIVQLRKENNINMAYSDKEQAVWPETPAADSLEIQIANC</sequence>
<evidence type="ECO:0000313" key="1">
    <source>
        <dbReference type="EMBL" id="TKR57370.1"/>
    </source>
</evidence>
<organism evidence="1 2">
    <name type="scientific">Steinernema carpocapsae</name>
    <name type="common">Entomopathogenic nematode</name>
    <dbReference type="NCBI Taxonomy" id="34508"/>
    <lineage>
        <taxon>Eukaryota</taxon>
        <taxon>Metazoa</taxon>
        <taxon>Ecdysozoa</taxon>
        <taxon>Nematoda</taxon>
        <taxon>Chromadorea</taxon>
        <taxon>Rhabditida</taxon>
        <taxon>Tylenchina</taxon>
        <taxon>Panagrolaimomorpha</taxon>
        <taxon>Strongyloidoidea</taxon>
        <taxon>Steinernematidae</taxon>
        <taxon>Steinernema</taxon>
    </lineage>
</organism>